<comment type="subcellular location">
    <subcellularLocation>
        <location evidence="1">Cell membrane</location>
        <topology evidence="1">Multi-pass membrane protein</topology>
    </subcellularLocation>
</comment>
<dbReference type="AlphaFoldDB" id="A0A382I023"/>
<feature type="transmembrane region" description="Helical" evidence="7">
    <location>
        <begin position="228"/>
        <end position="250"/>
    </location>
</feature>
<evidence type="ECO:0008006" key="9">
    <source>
        <dbReference type="Google" id="ProtNLM"/>
    </source>
</evidence>
<dbReference type="InterPro" id="IPR052017">
    <property type="entry name" value="TSUP"/>
</dbReference>
<feature type="transmembrane region" description="Helical" evidence="7">
    <location>
        <begin position="164"/>
        <end position="190"/>
    </location>
</feature>
<dbReference type="GO" id="GO:0005886">
    <property type="term" value="C:plasma membrane"/>
    <property type="evidence" value="ECO:0007669"/>
    <property type="project" value="UniProtKB-SubCell"/>
</dbReference>
<dbReference type="PANTHER" id="PTHR30269">
    <property type="entry name" value="TRANSMEMBRANE PROTEIN YFCA"/>
    <property type="match status" value="1"/>
</dbReference>
<evidence type="ECO:0000256" key="4">
    <source>
        <dbReference type="ARBA" id="ARBA00022692"/>
    </source>
</evidence>
<protein>
    <recommendedName>
        <fullName evidence="9">Membrane transporter protein</fullName>
    </recommendedName>
</protein>
<evidence type="ECO:0000256" key="2">
    <source>
        <dbReference type="ARBA" id="ARBA00022448"/>
    </source>
</evidence>
<feature type="transmembrane region" description="Helical" evidence="7">
    <location>
        <begin position="98"/>
        <end position="120"/>
    </location>
</feature>
<sequence>MQALPLRRGLSWTPKLIDISLLQSPEGPILAALLIATGVVSGFINTLAGGGSMITLPALMMMGMPADVANATNRVGVLMQSVTSVKGFDSQGMLDRQVLLPLLVVTGVGALAGSVLASFLPVWILKPVLLGTMLAMALVMLIRPETLAPPDGTLPRSLSGHPMAALGLFMSGVYGGFVQAGVGFILIAALSGGLRYDLIRTNGLKSVCTAVFSGVALLIFALRDQVWWVPGVILALGSIAGASLSVHFALKVGQNTLKWILFIMVSATCAGAFFL</sequence>
<proteinExistence type="predicted"/>
<accession>A0A382I023</accession>
<feature type="transmembrane region" description="Helical" evidence="7">
    <location>
        <begin position="29"/>
        <end position="54"/>
    </location>
</feature>
<keyword evidence="3" id="KW-1003">Cell membrane</keyword>
<feature type="transmembrane region" description="Helical" evidence="7">
    <location>
        <begin position="257"/>
        <end position="274"/>
    </location>
</feature>
<evidence type="ECO:0000313" key="8">
    <source>
        <dbReference type="EMBL" id="SVB92980.1"/>
    </source>
</evidence>
<dbReference type="PANTHER" id="PTHR30269:SF0">
    <property type="entry name" value="MEMBRANE TRANSPORTER PROTEIN YFCA-RELATED"/>
    <property type="match status" value="1"/>
</dbReference>
<organism evidence="8">
    <name type="scientific">marine metagenome</name>
    <dbReference type="NCBI Taxonomy" id="408172"/>
    <lineage>
        <taxon>unclassified sequences</taxon>
        <taxon>metagenomes</taxon>
        <taxon>ecological metagenomes</taxon>
    </lineage>
</organism>
<keyword evidence="6 7" id="KW-0472">Membrane</keyword>
<evidence type="ECO:0000256" key="1">
    <source>
        <dbReference type="ARBA" id="ARBA00004651"/>
    </source>
</evidence>
<evidence type="ECO:0000256" key="5">
    <source>
        <dbReference type="ARBA" id="ARBA00022989"/>
    </source>
</evidence>
<keyword evidence="4 7" id="KW-0812">Transmembrane</keyword>
<name>A0A382I023_9ZZZZ</name>
<dbReference type="EMBL" id="UINC01064374">
    <property type="protein sequence ID" value="SVB92980.1"/>
    <property type="molecule type" value="Genomic_DNA"/>
</dbReference>
<keyword evidence="2" id="KW-0813">Transport</keyword>
<evidence type="ECO:0000256" key="3">
    <source>
        <dbReference type="ARBA" id="ARBA00022475"/>
    </source>
</evidence>
<evidence type="ECO:0000256" key="7">
    <source>
        <dbReference type="SAM" id="Phobius"/>
    </source>
</evidence>
<keyword evidence="5 7" id="KW-1133">Transmembrane helix</keyword>
<evidence type="ECO:0000256" key="6">
    <source>
        <dbReference type="ARBA" id="ARBA00023136"/>
    </source>
</evidence>
<dbReference type="InterPro" id="IPR002781">
    <property type="entry name" value="TM_pro_TauE-like"/>
</dbReference>
<feature type="transmembrane region" description="Helical" evidence="7">
    <location>
        <begin position="127"/>
        <end position="144"/>
    </location>
</feature>
<dbReference type="Pfam" id="PF01925">
    <property type="entry name" value="TauE"/>
    <property type="match status" value="1"/>
</dbReference>
<gene>
    <name evidence="8" type="ORF">METZ01_LOCUS245834</name>
</gene>
<feature type="transmembrane region" description="Helical" evidence="7">
    <location>
        <begin position="202"/>
        <end position="222"/>
    </location>
</feature>
<reference evidence="8" key="1">
    <citation type="submission" date="2018-05" db="EMBL/GenBank/DDBJ databases">
        <authorList>
            <person name="Lanie J.A."/>
            <person name="Ng W.-L."/>
            <person name="Kazmierczak K.M."/>
            <person name="Andrzejewski T.M."/>
            <person name="Davidsen T.M."/>
            <person name="Wayne K.J."/>
            <person name="Tettelin H."/>
            <person name="Glass J.I."/>
            <person name="Rusch D."/>
            <person name="Podicherti R."/>
            <person name="Tsui H.-C.T."/>
            <person name="Winkler M.E."/>
        </authorList>
    </citation>
    <scope>NUCLEOTIDE SEQUENCE</scope>
</reference>